<evidence type="ECO:0000313" key="16">
    <source>
        <dbReference type="Proteomes" id="UP000055045"/>
    </source>
</evidence>
<dbReference type="SUPFAM" id="SSF51126">
    <property type="entry name" value="Pectin lyase-like"/>
    <property type="match status" value="1"/>
</dbReference>
<dbReference type="AlphaFoldDB" id="A0A101MGN7"/>
<keyword evidence="9 13" id="KW-0326">Glycosidase</keyword>
<evidence type="ECO:0000256" key="3">
    <source>
        <dbReference type="ARBA" id="ARBA00012736"/>
    </source>
</evidence>
<organism evidence="15 16">
    <name type="scientific">Penicillium freii</name>
    <dbReference type="NCBI Taxonomy" id="48697"/>
    <lineage>
        <taxon>Eukaryota</taxon>
        <taxon>Fungi</taxon>
        <taxon>Dikarya</taxon>
        <taxon>Ascomycota</taxon>
        <taxon>Pezizomycotina</taxon>
        <taxon>Eurotiomycetes</taxon>
        <taxon>Eurotiomycetidae</taxon>
        <taxon>Eurotiales</taxon>
        <taxon>Aspergillaceae</taxon>
        <taxon>Penicillium</taxon>
    </lineage>
</organism>
<dbReference type="SMART" id="SM00710">
    <property type="entry name" value="PbH1"/>
    <property type="match status" value="5"/>
</dbReference>
<dbReference type="GO" id="GO:0005576">
    <property type="term" value="C:extracellular region"/>
    <property type="evidence" value="ECO:0007669"/>
    <property type="project" value="UniProtKB-SubCell"/>
</dbReference>
<evidence type="ECO:0000256" key="6">
    <source>
        <dbReference type="ARBA" id="ARBA00022737"/>
    </source>
</evidence>
<evidence type="ECO:0000256" key="5">
    <source>
        <dbReference type="ARBA" id="ARBA00022729"/>
    </source>
</evidence>
<dbReference type="InterPro" id="IPR011050">
    <property type="entry name" value="Pectin_lyase_fold/virulence"/>
</dbReference>
<dbReference type="Pfam" id="PF00295">
    <property type="entry name" value="Glyco_hydro_28"/>
    <property type="match status" value="1"/>
</dbReference>
<dbReference type="GO" id="GO:0045490">
    <property type="term" value="P:pectin catabolic process"/>
    <property type="evidence" value="ECO:0007669"/>
    <property type="project" value="UniProtKB-ARBA"/>
</dbReference>
<dbReference type="InterPro" id="IPR006626">
    <property type="entry name" value="PbH1"/>
</dbReference>
<keyword evidence="6" id="KW-0677">Repeat</keyword>
<reference evidence="15 16" key="1">
    <citation type="submission" date="2015-10" db="EMBL/GenBank/DDBJ databases">
        <title>Genome sequencing of Penicillium freii.</title>
        <authorList>
            <person name="Nguyen H.D."/>
            <person name="Visagie C.M."/>
            <person name="Seifert K.A."/>
        </authorList>
    </citation>
    <scope>NUCLEOTIDE SEQUENCE [LARGE SCALE GENOMIC DNA]</scope>
    <source>
        <strain evidence="15 16">DAOM 242723</strain>
    </source>
</reference>
<comment type="subcellular location">
    <subcellularLocation>
        <location evidence="1">Secreted</location>
    </subcellularLocation>
</comment>
<evidence type="ECO:0000256" key="7">
    <source>
        <dbReference type="ARBA" id="ARBA00022801"/>
    </source>
</evidence>
<evidence type="ECO:0000256" key="10">
    <source>
        <dbReference type="ARBA" id="ARBA00023316"/>
    </source>
</evidence>
<dbReference type="InterPro" id="IPR012334">
    <property type="entry name" value="Pectin_lyas_fold"/>
</dbReference>
<proteinExistence type="inferred from homology"/>
<evidence type="ECO:0000256" key="1">
    <source>
        <dbReference type="ARBA" id="ARBA00004613"/>
    </source>
</evidence>
<name>A0A101MGN7_PENFR</name>
<comment type="catalytic activity">
    <reaction evidence="11">
        <text>(1,4-alpha-D-galacturonosyl)n+m + H2O = (1,4-alpha-D-galacturonosyl)n + (1,4-alpha-D-galacturonosyl)m.</text>
        <dbReference type="EC" id="3.2.1.15"/>
    </reaction>
</comment>
<dbReference type="InterPro" id="IPR050434">
    <property type="entry name" value="Glycosyl_hydrlase_28"/>
</dbReference>
<gene>
    <name evidence="15" type="ORF">ACN42_g6890</name>
</gene>
<feature type="signal peptide" evidence="14">
    <location>
        <begin position="1"/>
        <end position="21"/>
    </location>
</feature>
<evidence type="ECO:0000256" key="11">
    <source>
        <dbReference type="ARBA" id="ARBA00034074"/>
    </source>
</evidence>
<dbReference type="PANTHER" id="PTHR31884:SF1">
    <property type="entry name" value="POLYGALACTURONASE"/>
    <property type="match status" value="1"/>
</dbReference>
<dbReference type="Gene3D" id="2.160.20.10">
    <property type="entry name" value="Single-stranded right-handed beta-helix, Pectin lyase-like"/>
    <property type="match status" value="1"/>
</dbReference>
<evidence type="ECO:0000256" key="14">
    <source>
        <dbReference type="SAM" id="SignalP"/>
    </source>
</evidence>
<evidence type="ECO:0000256" key="9">
    <source>
        <dbReference type="ARBA" id="ARBA00023295"/>
    </source>
</evidence>
<keyword evidence="7 13" id="KW-0378">Hydrolase</keyword>
<feature type="active site" evidence="12">
    <location>
        <position position="241"/>
    </location>
</feature>
<dbReference type="EC" id="3.2.1.15" evidence="3"/>
<keyword evidence="8" id="KW-1015">Disulfide bond</keyword>
<evidence type="ECO:0000256" key="4">
    <source>
        <dbReference type="ARBA" id="ARBA00022525"/>
    </source>
</evidence>
<dbReference type="STRING" id="48697.A0A101MGN7"/>
<protein>
    <recommendedName>
        <fullName evidence="3">endo-polygalacturonase</fullName>
        <ecNumber evidence="3">3.2.1.15</ecNumber>
    </recommendedName>
</protein>
<dbReference type="InterPro" id="IPR000743">
    <property type="entry name" value="Glyco_hydro_28"/>
</dbReference>
<dbReference type="FunFam" id="2.160.20.10:FF:000002">
    <property type="entry name" value="Endopolygalacturonase D"/>
    <property type="match status" value="1"/>
</dbReference>
<dbReference type="EMBL" id="LLXE01000184">
    <property type="protein sequence ID" value="KUM60234.1"/>
    <property type="molecule type" value="Genomic_DNA"/>
</dbReference>
<dbReference type="GO" id="GO:0004650">
    <property type="term" value="F:polygalacturonase activity"/>
    <property type="evidence" value="ECO:0007669"/>
    <property type="project" value="UniProtKB-EC"/>
</dbReference>
<accession>A0A101MGN7</accession>
<dbReference type="OrthoDB" id="1546079at2759"/>
<evidence type="ECO:0000256" key="8">
    <source>
        <dbReference type="ARBA" id="ARBA00023157"/>
    </source>
</evidence>
<comment type="similarity">
    <text evidence="2 13">Belongs to the glycosyl hydrolase 28 family.</text>
</comment>
<keyword evidence="16" id="KW-1185">Reference proteome</keyword>
<evidence type="ECO:0000256" key="2">
    <source>
        <dbReference type="ARBA" id="ARBA00008834"/>
    </source>
</evidence>
<keyword evidence="4" id="KW-0964">Secreted</keyword>
<comment type="caution">
    <text evidence="15">The sequence shown here is derived from an EMBL/GenBank/DDBJ whole genome shotgun (WGS) entry which is preliminary data.</text>
</comment>
<keyword evidence="5 14" id="KW-0732">Signal</keyword>
<dbReference type="PANTHER" id="PTHR31884">
    <property type="entry name" value="POLYGALACTURONASE"/>
    <property type="match status" value="1"/>
</dbReference>
<sequence length="379" mass="38209">MLILTRSIVLGLLGSTSLALASPAAEPAEGNRLIPRGSACTYSGVNGAAAAIAGKAGCSSITLNNVAVPAGTTLDLTGLAAGTKVIFEGTTTFGHKQWPGPLISISGTNIAVSGAAGHVIDGQGARWWDGKGSNTKTNVKPKFFFAHNLKGASTITGLNIKDTPVQVFSIDSSSGLTISGVTIDNRNGDKGSLGHNTDGFDIGDSDHITITGATVYNQDDCLAINSGTNIIFSGGYCSGGHGLSIGSVGGRSNNVVDTVHISSTQVINSQNGVRVKAVAGATGSIKGVTYQDVTLSGITSQGVTIRQDYTNAGYTGNPTTQVPITGLTLNNVHGTVTSSGTDITVECGSSASCSGWTWTKVAVSGGKADLCKNAPANTC</sequence>
<evidence type="ECO:0000256" key="12">
    <source>
        <dbReference type="PROSITE-ProRule" id="PRU10052"/>
    </source>
</evidence>
<evidence type="ECO:0000313" key="15">
    <source>
        <dbReference type="EMBL" id="KUM60234.1"/>
    </source>
</evidence>
<dbReference type="GO" id="GO:0071555">
    <property type="term" value="P:cell wall organization"/>
    <property type="evidence" value="ECO:0007669"/>
    <property type="project" value="UniProtKB-KW"/>
</dbReference>
<feature type="chain" id="PRO_5007100583" description="endo-polygalacturonase" evidence="14">
    <location>
        <begin position="22"/>
        <end position="379"/>
    </location>
</feature>
<keyword evidence="10" id="KW-0961">Cell wall biogenesis/degradation</keyword>
<dbReference type="PROSITE" id="PS00502">
    <property type="entry name" value="POLYGALACTURONASE"/>
    <property type="match status" value="1"/>
</dbReference>
<evidence type="ECO:0000256" key="13">
    <source>
        <dbReference type="RuleBase" id="RU361169"/>
    </source>
</evidence>
<dbReference type="Proteomes" id="UP000055045">
    <property type="component" value="Unassembled WGS sequence"/>
</dbReference>